<dbReference type="STRING" id="706587.Desti_3630"/>
<evidence type="ECO:0000256" key="1">
    <source>
        <dbReference type="ARBA" id="ARBA00022603"/>
    </source>
</evidence>
<dbReference type="PATRIC" id="fig|706587.4.peg.4127"/>
<accession>I4C9N5</accession>
<dbReference type="OrthoDB" id="9803017at2"/>
<dbReference type="PROSITE" id="PS00092">
    <property type="entry name" value="N6_MTASE"/>
    <property type="match status" value="1"/>
</dbReference>
<dbReference type="RefSeq" id="WP_014811404.1">
    <property type="nucleotide sequence ID" value="NC_018025.1"/>
</dbReference>
<proteinExistence type="predicted"/>
<dbReference type="PIRSF" id="PIRSF004553">
    <property type="entry name" value="CHP00095"/>
    <property type="match status" value="1"/>
</dbReference>
<organism evidence="3 4">
    <name type="scientific">Desulfomonile tiedjei (strain ATCC 49306 / DSM 6799 / DCB-1)</name>
    <dbReference type="NCBI Taxonomy" id="706587"/>
    <lineage>
        <taxon>Bacteria</taxon>
        <taxon>Pseudomonadati</taxon>
        <taxon>Thermodesulfobacteriota</taxon>
        <taxon>Desulfomonilia</taxon>
        <taxon>Desulfomonilales</taxon>
        <taxon>Desulfomonilaceae</taxon>
        <taxon>Desulfomonile</taxon>
    </lineage>
</organism>
<dbReference type="GO" id="GO:0003676">
    <property type="term" value="F:nucleic acid binding"/>
    <property type="evidence" value="ECO:0007669"/>
    <property type="project" value="InterPro"/>
</dbReference>
<dbReference type="NCBIfam" id="TIGR00095">
    <property type="entry name" value="16S rRNA (guanine(966)-N(2))-methyltransferase RsmD"/>
    <property type="match status" value="1"/>
</dbReference>
<dbReference type="GO" id="GO:0008168">
    <property type="term" value="F:methyltransferase activity"/>
    <property type="evidence" value="ECO:0007669"/>
    <property type="project" value="UniProtKB-KW"/>
</dbReference>
<dbReference type="InterPro" id="IPR029063">
    <property type="entry name" value="SAM-dependent_MTases_sf"/>
</dbReference>
<evidence type="ECO:0000256" key="2">
    <source>
        <dbReference type="ARBA" id="ARBA00022679"/>
    </source>
</evidence>
<dbReference type="Pfam" id="PF03602">
    <property type="entry name" value="Cons_hypoth95"/>
    <property type="match status" value="1"/>
</dbReference>
<dbReference type="AlphaFoldDB" id="I4C9N5"/>
<dbReference type="eggNOG" id="COG0742">
    <property type="taxonomic scope" value="Bacteria"/>
</dbReference>
<sequence length="186" mass="20935">MRIIAGRFKGLRLVSPRIKGVRPTLDRVREALFSTLGPAVEGSRILDLFAGTGAFGFEALSRGAQYVTFVDKDRRVAETLKANTESLGLGHQIRIINADVPTALKRLVQQAERFHVVFLDPPYESEWVEKIVFQSALIDVLEPRCLLIVERDSKATPLEAPSGFDKRFSRKYGGTLIEIFEFRDSR</sequence>
<dbReference type="HOGENOM" id="CLU_075826_0_2_7"/>
<evidence type="ECO:0000313" key="3">
    <source>
        <dbReference type="EMBL" id="AFM26276.1"/>
    </source>
</evidence>
<dbReference type="InterPro" id="IPR004398">
    <property type="entry name" value="RNA_MeTrfase_RsmD"/>
</dbReference>
<reference evidence="4" key="1">
    <citation type="submission" date="2012-06" db="EMBL/GenBank/DDBJ databases">
        <title>Complete sequence of chromosome of Desulfomonile tiedjei DSM 6799.</title>
        <authorList>
            <person name="Lucas S."/>
            <person name="Copeland A."/>
            <person name="Lapidus A."/>
            <person name="Glavina del Rio T."/>
            <person name="Dalin E."/>
            <person name="Tice H."/>
            <person name="Bruce D."/>
            <person name="Goodwin L."/>
            <person name="Pitluck S."/>
            <person name="Peters L."/>
            <person name="Ovchinnikova G."/>
            <person name="Zeytun A."/>
            <person name="Lu M."/>
            <person name="Kyrpides N."/>
            <person name="Mavromatis K."/>
            <person name="Ivanova N."/>
            <person name="Brettin T."/>
            <person name="Detter J.C."/>
            <person name="Han C."/>
            <person name="Larimer F."/>
            <person name="Land M."/>
            <person name="Hauser L."/>
            <person name="Markowitz V."/>
            <person name="Cheng J.-F."/>
            <person name="Hugenholtz P."/>
            <person name="Woyke T."/>
            <person name="Wu D."/>
            <person name="Spring S."/>
            <person name="Schroeder M."/>
            <person name="Brambilla E."/>
            <person name="Klenk H.-P."/>
            <person name="Eisen J.A."/>
        </authorList>
    </citation>
    <scope>NUCLEOTIDE SEQUENCE [LARGE SCALE GENOMIC DNA]</scope>
    <source>
        <strain evidence="4">ATCC 49306 / DSM 6799 / DCB-1</strain>
    </source>
</reference>
<gene>
    <name evidence="3" type="ordered locus">Desti_3630</name>
</gene>
<protein>
    <submittedName>
        <fullName evidence="3">RNA methyltransferase, RsmD family</fullName>
    </submittedName>
</protein>
<dbReference type="CDD" id="cd02440">
    <property type="entry name" value="AdoMet_MTases"/>
    <property type="match status" value="1"/>
</dbReference>
<dbReference type="GO" id="GO:0031167">
    <property type="term" value="P:rRNA methylation"/>
    <property type="evidence" value="ECO:0007669"/>
    <property type="project" value="InterPro"/>
</dbReference>
<keyword evidence="2 3" id="KW-0808">Transferase</keyword>
<dbReference type="InterPro" id="IPR002052">
    <property type="entry name" value="DNA_methylase_N6_adenine_CS"/>
</dbReference>
<dbReference type="SUPFAM" id="SSF53335">
    <property type="entry name" value="S-adenosyl-L-methionine-dependent methyltransferases"/>
    <property type="match status" value="1"/>
</dbReference>
<dbReference type="PANTHER" id="PTHR43542:SF1">
    <property type="entry name" value="METHYLTRANSFERASE"/>
    <property type="match status" value="1"/>
</dbReference>
<dbReference type="EMBL" id="CP003360">
    <property type="protein sequence ID" value="AFM26276.1"/>
    <property type="molecule type" value="Genomic_DNA"/>
</dbReference>
<name>I4C9N5_DESTA</name>
<dbReference type="Proteomes" id="UP000006055">
    <property type="component" value="Chromosome"/>
</dbReference>
<evidence type="ECO:0000313" key="4">
    <source>
        <dbReference type="Proteomes" id="UP000006055"/>
    </source>
</evidence>
<dbReference type="KEGG" id="dti:Desti_3630"/>
<keyword evidence="4" id="KW-1185">Reference proteome</keyword>
<keyword evidence="1 3" id="KW-0489">Methyltransferase</keyword>
<dbReference type="Gene3D" id="3.40.50.150">
    <property type="entry name" value="Vaccinia Virus protein VP39"/>
    <property type="match status" value="1"/>
</dbReference>
<dbReference type="PANTHER" id="PTHR43542">
    <property type="entry name" value="METHYLTRANSFERASE"/>
    <property type="match status" value="1"/>
</dbReference>